<organism evidence="3 4">
    <name type="scientific">Tenuibacillus multivorans</name>
    <dbReference type="NCBI Taxonomy" id="237069"/>
    <lineage>
        <taxon>Bacteria</taxon>
        <taxon>Bacillati</taxon>
        <taxon>Bacillota</taxon>
        <taxon>Bacilli</taxon>
        <taxon>Bacillales</taxon>
        <taxon>Bacillaceae</taxon>
        <taxon>Tenuibacillus</taxon>
    </lineage>
</organism>
<gene>
    <name evidence="3" type="ORF">SAMN05216498_1383</name>
</gene>
<dbReference type="InterPro" id="IPR036761">
    <property type="entry name" value="TTHA0802/YceI-like_sf"/>
</dbReference>
<proteinExistence type="inferred from homology"/>
<dbReference type="SMART" id="SM00867">
    <property type="entry name" value="YceI"/>
    <property type="match status" value="1"/>
</dbReference>
<sequence length="176" mass="19549">MSNVQLDKVHSALNFTVKHMMVSKAKGEFKNFDVDFKGDINNLEEAKVTFSIDVDSIETNNEDRDGHLKSEDFFDVENHPKIVFEGTSVNKVGDSEYEVTGNLTIRGTTNQETFKVDFNGLAKDPMQGNMIAGFDVEGKINREAYGLEWNAALETGGVLIGKDVNFTAGLEFVVEE</sequence>
<comment type="similarity">
    <text evidence="1">Belongs to the UPF0312 family.</text>
</comment>
<keyword evidence="4" id="KW-1185">Reference proteome</keyword>
<evidence type="ECO:0000313" key="4">
    <source>
        <dbReference type="Proteomes" id="UP000199334"/>
    </source>
</evidence>
<protein>
    <submittedName>
        <fullName evidence="3">Polyisoprenoid-binding protein YceI</fullName>
    </submittedName>
</protein>
<dbReference type="Pfam" id="PF04264">
    <property type="entry name" value="YceI"/>
    <property type="match status" value="1"/>
</dbReference>
<evidence type="ECO:0000256" key="1">
    <source>
        <dbReference type="ARBA" id="ARBA00008812"/>
    </source>
</evidence>
<name>A0A1G9YHH7_9BACI</name>
<dbReference type="RefSeq" id="WP_093855866.1">
    <property type="nucleotide sequence ID" value="NZ_BJVZ01000027.1"/>
</dbReference>
<dbReference type="PANTHER" id="PTHR34406">
    <property type="entry name" value="PROTEIN YCEI"/>
    <property type="match status" value="1"/>
</dbReference>
<accession>A0A1G9YHH7</accession>
<dbReference type="InterPro" id="IPR007372">
    <property type="entry name" value="Lipid/polyisoprenoid-bd_YceI"/>
</dbReference>
<dbReference type="Proteomes" id="UP000199334">
    <property type="component" value="Unassembled WGS sequence"/>
</dbReference>
<dbReference type="PANTHER" id="PTHR34406:SF1">
    <property type="entry name" value="PROTEIN YCEI"/>
    <property type="match status" value="1"/>
</dbReference>
<evidence type="ECO:0000259" key="2">
    <source>
        <dbReference type="SMART" id="SM00867"/>
    </source>
</evidence>
<dbReference type="Gene3D" id="2.40.128.110">
    <property type="entry name" value="Lipid/polyisoprenoid-binding, YceI-like"/>
    <property type="match status" value="1"/>
</dbReference>
<dbReference type="AlphaFoldDB" id="A0A1G9YHH7"/>
<reference evidence="3 4" key="1">
    <citation type="submission" date="2016-10" db="EMBL/GenBank/DDBJ databases">
        <authorList>
            <person name="de Groot N.N."/>
        </authorList>
    </citation>
    <scope>NUCLEOTIDE SEQUENCE [LARGE SCALE GENOMIC DNA]</scope>
    <source>
        <strain evidence="3 4">CGMCC 1.3442</strain>
    </source>
</reference>
<dbReference type="OrthoDB" id="9811006at2"/>
<dbReference type="EMBL" id="FNIG01000002">
    <property type="protein sequence ID" value="SDN07965.1"/>
    <property type="molecule type" value="Genomic_DNA"/>
</dbReference>
<feature type="domain" description="Lipid/polyisoprenoid-binding YceI-like" evidence="2">
    <location>
        <begin position="3"/>
        <end position="173"/>
    </location>
</feature>
<dbReference type="SUPFAM" id="SSF101874">
    <property type="entry name" value="YceI-like"/>
    <property type="match status" value="1"/>
</dbReference>
<evidence type="ECO:0000313" key="3">
    <source>
        <dbReference type="EMBL" id="SDN07965.1"/>
    </source>
</evidence>